<proteinExistence type="predicted"/>
<keyword evidence="12" id="KW-0695">RNA-directed DNA polymerase</keyword>
<dbReference type="InterPro" id="IPR057670">
    <property type="entry name" value="SH3_retrovirus"/>
</dbReference>
<keyword evidence="10" id="KW-0460">Magnesium</keyword>
<dbReference type="Pfam" id="PF13976">
    <property type="entry name" value="gag_pre-integrs"/>
    <property type="match status" value="1"/>
</dbReference>
<keyword evidence="16" id="KW-0511">Multifunctional enzyme</keyword>
<protein>
    <submittedName>
        <fullName evidence="19">Retrovirus-related pol polyprotein from transposon TNT 1-94</fullName>
    </submittedName>
</protein>
<feature type="domain" description="Integrase catalytic" evidence="18">
    <location>
        <begin position="422"/>
        <end position="521"/>
    </location>
</feature>
<feature type="compositionally biased region" description="Polar residues" evidence="17">
    <location>
        <begin position="620"/>
        <end position="641"/>
    </location>
</feature>
<feature type="region of interest" description="Disordered" evidence="17">
    <location>
        <begin position="96"/>
        <end position="118"/>
    </location>
</feature>
<keyword evidence="6" id="KW-0547">Nucleotide-binding</keyword>
<keyword evidence="5" id="KW-0479">Metal-binding</keyword>
<dbReference type="Pfam" id="PF07727">
    <property type="entry name" value="RVT_2"/>
    <property type="match status" value="1"/>
</dbReference>
<keyword evidence="13" id="KW-0239">DNA-directed DNA polymerase</keyword>
<dbReference type="InterPro" id="IPR025724">
    <property type="entry name" value="GAG-pre-integrase_dom"/>
</dbReference>
<evidence type="ECO:0000256" key="11">
    <source>
        <dbReference type="ARBA" id="ARBA00022908"/>
    </source>
</evidence>
<dbReference type="InterPro" id="IPR039537">
    <property type="entry name" value="Retrotran_Ty1/copia-like"/>
</dbReference>
<evidence type="ECO:0000256" key="4">
    <source>
        <dbReference type="ARBA" id="ARBA00022722"/>
    </source>
</evidence>
<dbReference type="Proteomes" id="UP001151760">
    <property type="component" value="Unassembled WGS sequence"/>
</dbReference>
<evidence type="ECO:0000256" key="7">
    <source>
        <dbReference type="ARBA" id="ARBA00022759"/>
    </source>
</evidence>
<reference evidence="19" key="2">
    <citation type="submission" date="2022-01" db="EMBL/GenBank/DDBJ databases">
        <authorList>
            <person name="Yamashiro T."/>
            <person name="Shiraishi A."/>
            <person name="Satake H."/>
            <person name="Nakayama K."/>
        </authorList>
    </citation>
    <scope>NUCLEOTIDE SEQUENCE</scope>
</reference>
<keyword evidence="20" id="KW-1185">Reference proteome</keyword>
<keyword evidence="4" id="KW-0540">Nuclease</keyword>
<evidence type="ECO:0000313" key="19">
    <source>
        <dbReference type="EMBL" id="GJS69269.1"/>
    </source>
</evidence>
<dbReference type="InterPro" id="IPR001584">
    <property type="entry name" value="Integrase_cat-core"/>
</dbReference>
<comment type="caution">
    <text evidence="19">The sequence shown here is derived from an EMBL/GenBank/DDBJ whole genome shotgun (WGS) entry which is preliminary data.</text>
</comment>
<evidence type="ECO:0000256" key="9">
    <source>
        <dbReference type="ARBA" id="ARBA00022840"/>
    </source>
</evidence>
<organism evidence="19 20">
    <name type="scientific">Tanacetum coccineum</name>
    <dbReference type="NCBI Taxonomy" id="301880"/>
    <lineage>
        <taxon>Eukaryota</taxon>
        <taxon>Viridiplantae</taxon>
        <taxon>Streptophyta</taxon>
        <taxon>Embryophyta</taxon>
        <taxon>Tracheophyta</taxon>
        <taxon>Spermatophyta</taxon>
        <taxon>Magnoliopsida</taxon>
        <taxon>eudicotyledons</taxon>
        <taxon>Gunneridae</taxon>
        <taxon>Pentapetalae</taxon>
        <taxon>asterids</taxon>
        <taxon>campanulids</taxon>
        <taxon>Asterales</taxon>
        <taxon>Asteraceae</taxon>
        <taxon>Asteroideae</taxon>
        <taxon>Anthemideae</taxon>
        <taxon>Anthemidinae</taxon>
        <taxon>Tanacetum</taxon>
    </lineage>
</organism>
<dbReference type="Pfam" id="PF22936">
    <property type="entry name" value="Pol_BBD"/>
    <property type="match status" value="1"/>
</dbReference>
<dbReference type="InterPro" id="IPR013103">
    <property type="entry name" value="RVT_2"/>
</dbReference>
<keyword evidence="15" id="KW-0233">DNA recombination</keyword>
<evidence type="ECO:0000259" key="18">
    <source>
        <dbReference type="PROSITE" id="PS50994"/>
    </source>
</evidence>
<dbReference type="PANTHER" id="PTHR42648">
    <property type="entry name" value="TRANSPOSASE, PUTATIVE-RELATED"/>
    <property type="match status" value="1"/>
</dbReference>
<evidence type="ECO:0000256" key="5">
    <source>
        <dbReference type="ARBA" id="ARBA00022723"/>
    </source>
</evidence>
<evidence type="ECO:0000256" key="16">
    <source>
        <dbReference type="ARBA" id="ARBA00023268"/>
    </source>
</evidence>
<dbReference type="Gene3D" id="3.30.420.10">
    <property type="entry name" value="Ribonuclease H-like superfamily/Ribonuclease H"/>
    <property type="match status" value="1"/>
</dbReference>
<dbReference type="Pfam" id="PF25597">
    <property type="entry name" value="SH3_retrovirus"/>
    <property type="match status" value="1"/>
</dbReference>
<evidence type="ECO:0000256" key="12">
    <source>
        <dbReference type="ARBA" id="ARBA00022918"/>
    </source>
</evidence>
<reference evidence="19" key="1">
    <citation type="journal article" date="2022" name="Int. J. Mol. Sci.">
        <title>Draft Genome of Tanacetum Coccineum: Genomic Comparison of Closely Related Tanacetum-Family Plants.</title>
        <authorList>
            <person name="Yamashiro T."/>
            <person name="Shiraishi A."/>
            <person name="Nakayama K."/>
            <person name="Satake H."/>
        </authorList>
    </citation>
    <scope>NUCLEOTIDE SEQUENCE</scope>
</reference>
<evidence type="ECO:0000256" key="15">
    <source>
        <dbReference type="ARBA" id="ARBA00023172"/>
    </source>
</evidence>
<evidence type="ECO:0000256" key="10">
    <source>
        <dbReference type="ARBA" id="ARBA00022842"/>
    </source>
</evidence>
<evidence type="ECO:0000256" key="17">
    <source>
        <dbReference type="SAM" id="MobiDB-lite"/>
    </source>
</evidence>
<dbReference type="InterPro" id="IPR054722">
    <property type="entry name" value="PolX-like_BBD"/>
</dbReference>
<keyword evidence="14" id="KW-0917">Virion maturation</keyword>
<sequence length="1060" mass="120446">MYKLDPVTLASKDKNNRETHIYYLKHIMEQAAILREIVEQAKSLNPSDSASYSACKYVKLIQDLLEYVRDTCPDIHNPSEKLVAVTPINKIKTVRSKSTNNTKNDRNLQISSSTQKKNKVEDHSRIVKSCLNKPNCVDVPSGNANVQHSKLNKNSELISKSNSVKKAKKKEVWKPIGKVFTKIGYNWRPTGRTFTLVRNACPLTRITATNKVPIREPIPLEVIAQESVVTKVYTRRPKVVQIVLWYLDSVCSKHMIGDRSQLTNFVHKFLGTVKFSNDQIAKIMRYGDYQIGNITISRVYYVKGLGHNLFSVGQFCDSDLEVAFRKHTCFVCNLEGVDLLSGSRETKLYTLSIGDMMASSPICLLSKASKTKSWLWHRLLSHLNFGAINHLSKNDLVRGLPKLKFEKDHLCSACAMGKNKKQSHKPKSEDTNQEKLYLLHMDLYEPMRVASVNGKNYILVIVDDYSLFTLVKFLASKDEAPDFIIKFLKMIQVRLNATVRKIRTDYGTEFAEAVTTACYTQNRSIIRCRHGKTSYELLHDRKPDLSYLHVFGALCYPNNDSEDLGKLQAKADIGIFIGYAPKKKAYCIYNRRTRNIIKTIHVDFDELTAMASEQLDSGPGLQSMTPATSSSGLVPNLIPQQPCTPPPRDDWDRLFQPMFDEYFNPPTVVVSLVPVAPALRTVDLADSPVSTSINQDAPSTSIPSIQDQEHSLIISQGFEESPKTPHFYDDPLYESLHEDSTYQGSSSNVRPIHTPFESLEPKNFKQAMTEPSWIDAIQEEIHKFERLQVWELVLCPDRVMLIKLKWIYKVKTDEFGEVARIDAIRIFVAYAANKNMTIFQMDVKMAFLNGELKEEVYVSQPEGYVDQDNQSHVYKLKKAMYGLKQAPRAWYDMLSSFLISQQFSKGAVDPMLFTQKAGNDLLLNKLDEDLQGTPVDATLYRGMIGSLMYLTSSRPDLIYAVCLCARNSSVCETKSVMALCVPTSSTLKSQHIDVRYHCIKEQVENGNSGNSTNLFRTEYQLADIFTKPLPRERFNFLIEKLGMRSMSPETLKCLTEEEDE</sequence>
<dbReference type="InterPro" id="IPR036397">
    <property type="entry name" value="RNaseH_sf"/>
</dbReference>
<evidence type="ECO:0000256" key="6">
    <source>
        <dbReference type="ARBA" id="ARBA00022741"/>
    </source>
</evidence>
<dbReference type="SUPFAM" id="SSF53098">
    <property type="entry name" value="Ribonuclease H-like"/>
    <property type="match status" value="1"/>
</dbReference>
<dbReference type="PROSITE" id="PS50994">
    <property type="entry name" value="INTEGRASE"/>
    <property type="match status" value="1"/>
</dbReference>
<gene>
    <name evidence="19" type="ORF">Tco_0702110</name>
</gene>
<evidence type="ECO:0000256" key="3">
    <source>
        <dbReference type="ARBA" id="ARBA00022670"/>
    </source>
</evidence>
<keyword evidence="13" id="KW-0808">Transferase</keyword>
<evidence type="ECO:0000256" key="14">
    <source>
        <dbReference type="ARBA" id="ARBA00023113"/>
    </source>
</evidence>
<feature type="compositionally biased region" description="Polar residues" evidence="17">
    <location>
        <begin position="96"/>
        <end position="115"/>
    </location>
</feature>
<keyword evidence="11" id="KW-0229">DNA integration</keyword>
<keyword evidence="13" id="KW-0548">Nucleotidyltransferase</keyword>
<keyword evidence="9" id="KW-0067">ATP-binding</keyword>
<name>A0ABQ4XVC6_9ASTR</name>
<accession>A0ABQ4XVC6</accession>
<keyword evidence="7" id="KW-0255">Endonuclease</keyword>
<keyword evidence="2" id="KW-1188">Viral release from host cell</keyword>
<evidence type="ECO:0000256" key="13">
    <source>
        <dbReference type="ARBA" id="ARBA00022932"/>
    </source>
</evidence>
<evidence type="ECO:0000256" key="1">
    <source>
        <dbReference type="ARBA" id="ARBA00002180"/>
    </source>
</evidence>
<dbReference type="InterPro" id="IPR012337">
    <property type="entry name" value="RNaseH-like_sf"/>
</dbReference>
<keyword evidence="3" id="KW-0645">Protease</keyword>
<keyword evidence="8" id="KW-0378">Hydrolase</keyword>
<dbReference type="EMBL" id="BQNB010009851">
    <property type="protein sequence ID" value="GJS69269.1"/>
    <property type="molecule type" value="Genomic_DNA"/>
</dbReference>
<comment type="function">
    <text evidence="1">The aspartyl protease (PR) mediates the proteolytic cleavages of the Gag and Gag-Pol polyproteins after assembly of the VLP.</text>
</comment>
<evidence type="ECO:0000313" key="20">
    <source>
        <dbReference type="Proteomes" id="UP001151760"/>
    </source>
</evidence>
<evidence type="ECO:0000256" key="2">
    <source>
        <dbReference type="ARBA" id="ARBA00022612"/>
    </source>
</evidence>
<evidence type="ECO:0000256" key="8">
    <source>
        <dbReference type="ARBA" id="ARBA00022801"/>
    </source>
</evidence>
<feature type="region of interest" description="Disordered" evidence="17">
    <location>
        <begin position="616"/>
        <end position="648"/>
    </location>
</feature>
<dbReference type="PANTHER" id="PTHR42648:SF11">
    <property type="entry name" value="TRANSPOSON TY4-P GAG-POL POLYPROTEIN"/>
    <property type="match status" value="1"/>
</dbReference>